<dbReference type="AlphaFoldDB" id="A0A392R1W3"/>
<keyword evidence="3" id="KW-1185">Reference proteome</keyword>
<accession>A0A392R1W3</accession>
<name>A0A392R1W3_9FABA</name>
<sequence>MLRIGRGREGVSGIWERFVGVDNRPFVVRLSEFGLVLYKAFVVWGVGLISGVYFSSKSLANEKALDMEVGF</sequence>
<keyword evidence="1" id="KW-1133">Transmembrane helix</keyword>
<evidence type="ECO:0000256" key="1">
    <source>
        <dbReference type="SAM" id="Phobius"/>
    </source>
</evidence>
<organism evidence="2 3">
    <name type="scientific">Trifolium medium</name>
    <dbReference type="NCBI Taxonomy" id="97028"/>
    <lineage>
        <taxon>Eukaryota</taxon>
        <taxon>Viridiplantae</taxon>
        <taxon>Streptophyta</taxon>
        <taxon>Embryophyta</taxon>
        <taxon>Tracheophyta</taxon>
        <taxon>Spermatophyta</taxon>
        <taxon>Magnoliopsida</taxon>
        <taxon>eudicotyledons</taxon>
        <taxon>Gunneridae</taxon>
        <taxon>Pentapetalae</taxon>
        <taxon>rosids</taxon>
        <taxon>fabids</taxon>
        <taxon>Fabales</taxon>
        <taxon>Fabaceae</taxon>
        <taxon>Papilionoideae</taxon>
        <taxon>50 kb inversion clade</taxon>
        <taxon>NPAAA clade</taxon>
        <taxon>Hologalegina</taxon>
        <taxon>IRL clade</taxon>
        <taxon>Trifolieae</taxon>
        <taxon>Trifolium</taxon>
    </lineage>
</organism>
<dbReference type="Proteomes" id="UP000265520">
    <property type="component" value="Unassembled WGS sequence"/>
</dbReference>
<feature type="transmembrane region" description="Helical" evidence="1">
    <location>
        <begin position="35"/>
        <end position="54"/>
    </location>
</feature>
<keyword evidence="1" id="KW-0472">Membrane</keyword>
<evidence type="ECO:0000313" key="2">
    <source>
        <dbReference type="EMBL" id="MCI29816.1"/>
    </source>
</evidence>
<protein>
    <submittedName>
        <fullName evidence="2">Uncharacterized protein</fullName>
    </submittedName>
</protein>
<comment type="caution">
    <text evidence="2">The sequence shown here is derived from an EMBL/GenBank/DDBJ whole genome shotgun (WGS) entry which is preliminary data.</text>
</comment>
<dbReference type="EMBL" id="LXQA010175188">
    <property type="protein sequence ID" value="MCI29816.1"/>
    <property type="molecule type" value="Genomic_DNA"/>
</dbReference>
<reference evidence="2 3" key="1">
    <citation type="journal article" date="2018" name="Front. Plant Sci.">
        <title>Red Clover (Trifolium pratense) and Zigzag Clover (T. medium) - A Picture of Genomic Similarities and Differences.</title>
        <authorList>
            <person name="Dluhosova J."/>
            <person name="Istvanek J."/>
            <person name="Nedelnik J."/>
            <person name="Repkova J."/>
        </authorList>
    </citation>
    <scope>NUCLEOTIDE SEQUENCE [LARGE SCALE GENOMIC DNA]</scope>
    <source>
        <strain evidence="3">cv. 10/8</strain>
        <tissue evidence="2">Leaf</tissue>
    </source>
</reference>
<proteinExistence type="predicted"/>
<evidence type="ECO:0000313" key="3">
    <source>
        <dbReference type="Proteomes" id="UP000265520"/>
    </source>
</evidence>
<keyword evidence="1" id="KW-0812">Transmembrane</keyword>